<evidence type="ECO:0000256" key="1">
    <source>
        <dbReference type="ARBA" id="ARBA00022448"/>
    </source>
</evidence>
<keyword evidence="7" id="KW-1185">Reference proteome</keyword>
<dbReference type="InterPro" id="IPR017871">
    <property type="entry name" value="ABC_transporter-like_CS"/>
</dbReference>
<dbReference type="Gene3D" id="3.40.50.300">
    <property type="entry name" value="P-loop containing nucleotide triphosphate hydrolases"/>
    <property type="match status" value="1"/>
</dbReference>
<evidence type="ECO:0000256" key="4">
    <source>
        <dbReference type="ARBA" id="ARBA00022967"/>
    </source>
</evidence>
<dbReference type="Pfam" id="PF00005">
    <property type="entry name" value="ABC_tran"/>
    <property type="match status" value="1"/>
</dbReference>
<dbReference type="PANTHER" id="PTHR42794">
    <property type="entry name" value="HEMIN IMPORT ATP-BINDING PROTEIN HMUV"/>
    <property type="match status" value="1"/>
</dbReference>
<keyword evidence="4" id="KW-1278">Translocase</keyword>
<dbReference type="SUPFAM" id="SSF52540">
    <property type="entry name" value="P-loop containing nucleoside triphosphate hydrolases"/>
    <property type="match status" value="1"/>
</dbReference>
<evidence type="ECO:0000313" key="7">
    <source>
        <dbReference type="Proteomes" id="UP000654279"/>
    </source>
</evidence>
<dbReference type="InterPro" id="IPR003593">
    <property type="entry name" value="AAA+_ATPase"/>
</dbReference>
<proteinExistence type="predicted"/>
<dbReference type="AlphaFoldDB" id="A0A926D177"/>
<evidence type="ECO:0000256" key="2">
    <source>
        <dbReference type="ARBA" id="ARBA00022741"/>
    </source>
</evidence>
<sequence>MITVRDLHFGYGSQKVLQDISFDLSKGECLAVLGNNGAGKSTLMKCLNRILHAQGGSVLAEGKDLLNLPRRELARQVAYVAQKGEGSRATVFDTVLLGRKPYIKWSLEEGDYAIAREVLQRMHLEDFALRYIDELSGGELQRVMLARALCQQPELLLLDEPTSSLDPKSQYEVMALVRAIARQNDIAVVIVIHDLNLALRYCDRFLFLKENRIFAYGGYEVMTPEVIGQVYGMPVDIVQHKGVRTVIPLPFEGEAV</sequence>
<dbReference type="CDD" id="cd03214">
    <property type="entry name" value="ABC_Iron-Siderophores_B12_Hemin"/>
    <property type="match status" value="1"/>
</dbReference>
<dbReference type="InterPro" id="IPR003439">
    <property type="entry name" value="ABC_transporter-like_ATP-bd"/>
</dbReference>
<dbReference type="PROSITE" id="PS50893">
    <property type="entry name" value="ABC_TRANSPORTER_2"/>
    <property type="match status" value="1"/>
</dbReference>
<dbReference type="GO" id="GO:0005524">
    <property type="term" value="F:ATP binding"/>
    <property type="evidence" value="ECO:0007669"/>
    <property type="project" value="UniProtKB-KW"/>
</dbReference>
<reference evidence="6" key="1">
    <citation type="submission" date="2020-08" db="EMBL/GenBank/DDBJ databases">
        <title>Genome public.</title>
        <authorList>
            <person name="Liu C."/>
            <person name="Sun Q."/>
        </authorList>
    </citation>
    <scope>NUCLEOTIDE SEQUENCE</scope>
    <source>
        <strain evidence="6">NSJ-44</strain>
    </source>
</reference>
<keyword evidence="2" id="KW-0547">Nucleotide-binding</keyword>
<dbReference type="Proteomes" id="UP000654279">
    <property type="component" value="Unassembled WGS sequence"/>
</dbReference>
<evidence type="ECO:0000313" key="6">
    <source>
        <dbReference type="EMBL" id="MBC8528450.1"/>
    </source>
</evidence>
<comment type="caution">
    <text evidence="6">The sequence shown here is derived from an EMBL/GenBank/DDBJ whole genome shotgun (WGS) entry which is preliminary data.</text>
</comment>
<dbReference type="PANTHER" id="PTHR42794:SF1">
    <property type="entry name" value="HEMIN IMPORT ATP-BINDING PROTEIN HMUV"/>
    <property type="match status" value="1"/>
</dbReference>
<protein>
    <submittedName>
        <fullName evidence="6">ABC transporter ATP-binding protein</fullName>
    </submittedName>
</protein>
<dbReference type="InterPro" id="IPR027417">
    <property type="entry name" value="P-loop_NTPase"/>
</dbReference>
<evidence type="ECO:0000259" key="5">
    <source>
        <dbReference type="PROSITE" id="PS50893"/>
    </source>
</evidence>
<dbReference type="RefSeq" id="WP_249284457.1">
    <property type="nucleotide sequence ID" value="NZ_JACRSO010000001.1"/>
</dbReference>
<dbReference type="SMART" id="SM00382">
    <property type="entry name" value="AAA"/>
    <property type="match status" value="1"/>
</dbReference>
<keyword evidence="3 6" id="KW-0067">ATP-binding</keyword>
<dbReference type="FunFam" id="3.40.50.300:FF:000134">
    <property type="entry name" value="Iron-enterobactin ABC transporter ATP-binding protein"/>
    <property type="match status" value="1"/>
</dbReference>
<dbReference type="EMBL" id="JACRSO010000001">
    <property type="protein sequence ID" value="MBC8528450.1"/>
    <property type="molecule type" value="Genomic_DNA"/>
</dbReference>
<dbReference type="PROSITE" id="PS00211">
    <property type="entry name" value="ABC_TRANSPORTER_1"/>
    <property type="match status" value="1"/>
</dbReference>
<gene>
    <name evidence="6" type="ORF">H8699_03245</name>
</gene>
<feature type="domain" description="ABC transporter" evidence="5">
    <location>
        <begin position="2"/>
        <end position="235"/>
    </location>
</feature>
<dbReference type="GO" id="GO:0016887">
    <property type="term" value="F:ATP hydrolysis activity"/>
    <property type="evidence" value="ECO:0007669"/>
    <property type="project" value="InterPro"/>
</dbReference>
<organism evidence="6 7">
    <name type="scientific">Luoshenia tenuis</name>
    <dbReference type="NCBI Taxonomy" id="2763654"/>
    <lineage>
        <taxon>Bacteria</taxon>
        <taxon>Bacillati</taxon>
        <taxon>Bacillota</taxon>
        <taxon>Clostridia</taxon>
        <taxon>Christensenellales</taxon>
        <taxon>Christensenellaceae</taxon>
        <taxon>Luoshenia</taxon>
    </lineage>
</organism>
<keyword evidence="1" id="KW-0813">Transport</keyword>
<accession>A0A926D177</accession>
<name>A0A926D177_9FIRM</name>
<evidence type="ECO:0000256" key="3">
    <source>
        <dbReference type="ARBA" id="ARBA00022840"/>
    </source>
</evidence>